<feature type="transmembrane region" description="Helical" evidence="2">
    <location>
        <begin position="139"/>
        <end position="161"/>
    </location>
</feature>
<evidence type="ECO:0000313" key="4">
    <source>
        <dbReference type="Proteomes" id="UP001221142"/>
    </source>
</evidence>
<proteinExistence type="predicted"/>
<comment type="caution">
    <text evidence="3">The sequence shown here is derived from an EMBL/GenBank/DDBJ whole genome shotgun (WGS) entry which is preliminary data.</text>
</comment>
<reference evidence="3" key="1">
    <citation type="submission" date="2023-03" db="EMBL/GenBank/DDBJ databases">
        <title>Massive genome expansion in bonnet fungi (Mycena s.s.) driven by repeated elements and novel gene families across ecological guilds.</title>
        <authorList>
            <consortium name="Lawrence Berkeley National Laboratory"/>
            <person name="Harder C.B."/>
            <person name="Miyauchi S."/>
            <person name="Viragh M."/>
            <person name="Kuo A."/>
            <person name="Thoen E."/>
            <person name="Andreopoulos B."/>
            <person name="Lu D."/>
            <person name="Skrede I."/>
            <person name="Drula E."/>
            <person name="Henrissat B."/>
            <person name="Morin E."/>
            <person name="Kohler A."/>
            <person name="Barry K."/>
            <person name="LaButti K."/>
            <person name="Morin E."/>
            <person name="Salamov A."/>
            <person name="Lipzen A."/>
            <person name="Mereny Z."/>
            <person name="Hegedus B."/>
            <person name="Baldrian P."/>
            <person name="Stursova M."/>
            <person name="Weitz H."/>
            <person name="Taylor A."/>
            <person name="Grigoriev I.V."/>
            <person name="Nagy L.G."/>
            <person name="Martin F."/>
            <person name="Kauserud H."/>
        </authorList>
    </citation>
    <scope>NUCLEOTIDE SEQUENCE</scope>
    <source>
        <strain evidence="3">9284</strain>
    </source>
</reference>
<feature type="transmembrane region" description="Helical" evidence="2">
    <location>
        <begin position="99"/>
        <end position="119"/>
    </location>
</feature>
<dbReference type="AlphaFoldDB" id="A0AAD7FXD0"/>
<protein>
    <submittedName>
        <fullName evidence="3">Uncharacterized protein</fullName>
    </submittedName>
</protein>
<name>A0AAD7FXD0_9AGAR</name>
<gene>
    <name evidence="3" type="ORF">FB45DRAFT_895335</name>
</gene>
<dbReference type="PANTHER" id="PTHR38848">
    <property type="entry name" value="G-PROTEIN COUPLED RECEPTORS FAMILY 3 PROFILE DOMAIN-CONTAINING PROTEIN"/>
    <property type="match status" value="1"/>
</dbReference>
<feature type="region of interest" description="Disordered" evidence="1">
    <location>
        <begin position="342"/>
        <end position="364"/>
    </location>
</feature>
<keyword evidence="2" id="KW-0472">Membrane</keyword>
<feature type="transmembrane region" description="Helical" evidence="2">
    <location>
        <begin position="20"/>
        <end position="41"/>
    </location>
</feature>
<feature type="transmembrane region" description="Helical" evidence="2">
    <location>
        <begin position="181"/>
        <end position="203"/>
    </location>
</feature>
<feature type="transmembrane region" description="Helical" evidence="2">
    <location>
        <begin position="62"/>
        <end position="87"/>
    </location>
</feature>
<organism evidence="3 4">
    <name type="scientific">Roridomyces roridus</name>
    <dbReference type="NCBI Taxonomy" id="1738132"/>
    <lineage>
        <taxon>Eukaryota</taxon>
        <taxon>Fungi</taxon>
        <taxon>Dikarya</taxon>
        <taxon>Basidiomycota</taxon>
        <taxon>Agaricomycotina</taxon>
        <taxon>Agaricomycetes</taxon>
        <taxon>Agaricomycetidae</taxon>
        <taxon>Agaricales</taxon>
        <taxon>Marasmiineae</taxon>
        <taxon>Mycenaceae</taxon>
        <taxon>Roridomyces</taxon>
    </lineage>
</organism>
<evidence type="ECO:0000313" key="3">
    <source>
        <dbReference type="EMBL" id="KAJ7643516.1"/>
    </source>
</evidence>
<keyword evidence="2" id="KW-0812">Transmembrane</keyword>
<dbReference type="Proteomes" id="UP001221142">
    <property type="component" value="Unassembled WGS sequence"/>
</dbReference>
<keyword evidence="2" id="KW-1133">Transmembrane helix</keyword>
<keyword evidence="4" id="KW-1185">Reference proteome</keyword>
<accession>A0AAD7FXD0</accession>
<evidence type="ECO:0000256" key="2">
    <source>
        <dbReference type="SAM" id="Phobius"/>
    </source>
</evidence>
<evidence type="ECO:0000256" key="1">
    <source>
        <dbReference type="SAM" id="MobiDB-lite"/>
    </source>
</evidence>
<sequence>MPSSSAHGAMATTTLFPAVGFQALIASIILLGVSILTFFFSRRLLAFREGSPTRRAWTRPSWLRVCVLLIFLDSYCFMFASGILIFGVGLQRNTTTCAAGIYLCVLFYTSSKVLIYTFLTEKVFIVWDTGRSRKRSPVYLICVATITLYFGVILAVLFEHIAEFRPGDTACVIGLKRTASLPLLCYDLYINILLTGLFLWPILRSAHSSTRLRSVAIRTLINIGVLTALKGRQLGWVCLASCGADVVFNAAAVFWVTARTSSSGSDSFSAHSGGGNRRATLDSHSVLSFAVPTSPAHVHSFKLDRDDPPAPVRSPLGNNFYKMEDLPATTGRGFQIRVTTESQVCTSPPPMDIDSTVHAKHPST</sequence>
<dbReference type="PANTHER" id="PTHR38848:SF3">
    <property type="entry name" value="G-PROTEIN COUPLED RECEPTORS FAMILY 3 PROFILE DOMAIN-CONTAINING PROTEIN"/>
    <property type="match status" value="1"/>
</dbReference>
<dbReference type="EMBL" id="JARKIF010000003">
    <property type="protein sequence ID" value="KAJ7643516.1"/>
    <property type="molecule type" value="Genomic_DNA"/>
</dbReference>